<name>A0A9D4FXJ9_DREPO</name>
<evidence type="ECO:0000313" key="3">
    <source>
        <dbReference type="Proteomes" id="UP000828390"/>
    </source>
</evidence>
<reference evidence="2" key="1">
    <citation type="journal article" date="2019" name="bioRxiv">
        <title>The Genome of the Zebra Mussel, Dreissena polymorpha: A Resource for Invasive Species Research.</title>
        <authorList>
            <person name="McCartney M.A."/>
            <person name="Auch B."/>
            <person name="Kono T."/>
            <person name="Mallez S."/>
            <person name="Zhang Y."/>
            <person name="Obille A."/>
            <person name="Becker A."/>
            <person name="Abrahante J.E."/>
            <person name="Garbe J."/>
            <person name="Badalamenti J.P."/>
            <person name="Herman A."/>
            <person name="Mangelson H."/>
            <person name="Liachko I."/>
            <person name="Sullivan S."/>
            <person name="Sone E.D."/>
            <person name="Koren S."/>
            <person name="Silverstein K.A.T."/>
            <person name="Beckman K.B."/>
            <person name="Gohl D.M."/>
        </authorList>
    </citation>
    <scope>NUCLEOTIDE SEQUENCE</scope>
    <source>
        <strain evidence="2">Duluth1</strain>
        <tissue evidence="2">Whole animal</tissue>
    </source>
</reference>
<dbReference type="AlphaFoldDB" id="A0A9D4FXJ9"/>
<gene>
    <name evidence="2" type="ORF">DPMN_133234</name>
</gene>
<reference evidence="2" key="2">
    <citation type="submission" date="2020-11" db="EMBL/GenBank/DDBJ databases">
        <authorList>
            <person name="McCartney M.A."/>
            <person name="Auch B."/>
            <person name="Kono T."/>
            <person name="Mallez S."/>
            <person name="Becker A."/>
            <person name="Gohl D.M."/>
            <person name="Silverstein K.A.T."/>
            <person name="Koren S."/>
            <person name="Bechman K.B."/>
            <person name="Herman A."/>
            <person name="Abrahante J.E."/>
            <person name="Garbe J."/>
        </authorList>
    </citation>
    <scope>NUCLEOTIDE SEQUENCE</scope>
    <source>
        <strain evidence="2">Duluth1</strain>
        <tissue evidence="2">Whole animal</tissue>
    </source>
</reference>
<protein>
    <submittedName>
        <fullName evidence="2">Uncharacterized protein</fullName>
    </submittedName>
</protein>
<evidence type="ECO:0000256" key="1">
    <source>
        <dbReference type="SAM" id="MobiDB-lite"/>
    </source>
</evidence>
<dbReference type="EMBL" id="JAIWYP010000006">
    <property type="protein sequence ID" value="KAH3804941.1"/>
    <property type="molecule type" value="Genomic_DNA"/>
</dbReference>
<evidence type="ECO:0000313" key="2">
    <source>
        <dbReference type="EMBL" id="KAH3804941.1"/>
    </source>
</evidence>
<dbReference type="Proteomes" id="UP000828390">
    <property type="component" value="Unassembled WGS sequence"/>
</dbReference>
<organism evidence="2 3">
    <name type="scientific">Dreissena polymorpha</name>
    <name type="common">Zebra mussel</name>
    <name type="synonym">Mytilus polymorpha</name>
    <dbReference type="NCBI Taxonomy" id="45954"/>
    <lineage>
        <taxon>Eukaryota</taxon>
        <taxon>Metazoa</taxon>
        <taxon>Spiralia</taxon>
        <taxon>Lophotrochozoa</taxon>
        <taxon>Mollusca</taxon>
        <taxon>Bivalvia</taxon>
        <taxon>Autobranchia</taxon>
        <taxon>Heteroconchia</taxon>
        <taxon>Euheterodonta</taxon>
        <taxon>Imparidentia</taxon>
        <taxon>Neoheterodontei</taxon>
        <taxon>Myida</taxon>
        <taxon>Dreissenoidea</taxon>
        <taxon>Dreissenidae</taxon>
        <taxon>Dreissena</taxon>
    </lineage>
</organism>
<keyword evidence="3" id="KW-1185">Reference proteome</keyword>
<accession>A0A9D4FXJ9</accession>
<comment type="caution">
    <text evidence="2">The sequence shown here is derived from an EMBL/GenBank/DDBJ whole genome shotgun (WGS) entry which is preliminary data.</text>
</comment>
<sequence length="92" mass="10276">MTLTSRVASAVNFNISPTYSLKRDGGQHEEVENHGEQHDQDQCRHHHNGEKLDEVTSFKYLGATLSRDGTSTAEVRLRIATANAAIARLKRM</sequence>
<feature type="region of interest" description="Disordered" evidence="1">
    <location>
        <begin position="18"/>
        <end position="44"/>
    </location>
</feature>
<feature type="compositionally biased region" description="Basic and acidic residues" evidence="1">
    <location>
        <begin position="21"/>
        <end position="44"/>
    </location>
</feature>
<proteinExistence type="predicted"/>